<dbReference type="InterPro" id="IPR011583">
    <property type="entry name" value="Chitinase_II/V-like_cat"/>
</dbReference>
<dbReference type="EMBL" id="QPJS01000001">
    <property type="protein sequence ID" value="RCX05018.1"/>
    <property type="molecule type" value="Genomic_DNA"/>
</dbReference>
<dbReference type="RefSeq" id="WP_114365602.1">
    <property type="nucleotide sequence ID" value="NZ_BHZF01000001.1"/>
</dbReference>
<sequence length="749" mass="85926">MEFKKLYFFVLYTTTMFAFGQYLPKWTLQGWTYPGYSAVDPTCWAYDEIIDGRFINVVKSEFLSVDENGYLDLKEDGFICNHNTATNYEFLRSNVAYNLVTISGAFNSAFSSFKKLLEDTQKINYFVNNALSFVVENDFDGVEINFEQFKLWQPIHWNNFKQLVTLLGDTLHYHSKMLCIIGPPFENHLDDNAVLWSYNQLKWLPVDYFVIMVYDYFYCNLNAPVAPLNWFKNVLEYSILQIGDVSKIVVGINSYGYTTSELIDIDNCHFAQPLRTFSQILQNPNYLNATRDPDSYELFWEENGDYYWFSDALSLSKKLLTAASYGITNFSVWHLGGNPWFDEGLTEKNFSPDSVHSVDWSDINNLLILNKSHAQSNALGSEVLLYFILKEKENFINANTLKFILIGSCTDCGNDSARIEVSISGDGGNSYFPVSFLHIRIPFDISYEILCEDSLLSFIQAIYPDTLIVKIKALDTFNIRINTIRLLSEIHQPAGDTIVIKVSSSTDDARNSIGGGAYNHTVYTQYIGNYNSVSYIHGLRFENIPFDDQTVFDLIILELFYAGISSGDTINARIYVEDSNSPTTFTHSNGPYHRTSSVQYCDVKIFDLPEFESGFGFLNFDVTELISNHLSKNFWNKNDNLVIIIESLENHNNTFVGFSTFDRDPKRGANLKFVKQSSFNYKRNLTSIQNEISLLKILPNPATEWISIKSDFYPLEIKLYNVWGQCVHSSTIKSEIEKVNLQTLKQDYT</sequence>
<dbReference type="SUPFAM" id="SSF51445">
    <property type="entry name" value="(Trans)glycosidases"/>
    <property type="match status" value="1"/>
</dbReference>
<reference evidence="2 3" key="1">
    <citation type="submission" date="2018-07" db="EMBL/GenBank/DDBJ databases">
        <title>Genomic Encyclopedia of Type Strains, Phase IV (KMG-IV): sequencing the most valuable type-strain genomes for metagenomic binning, comparative biology and taxonomic classification.</title>
        <authorList>
            <person name="Goeker M."/>
        </authorList>
    </citation>
    <scope>NUCLEOTIDE SEQUENCE [LARGE SCALE GENOMIC DNA]</scope>
    <source>
        <strain evidence="2 3">DSM 21410</strain>
    </source>
</reference>
<evidence type="ECO:0000259" key="1">
    <source>
        <dbReference type="PROSITE" id="PS51910"/>
    </source>
</evidence>
<comment type="caution">
    <text evidence="2">The sequence shown here is derived from an EMBL/GenBank/DDBJ whole genome shotgun (WGS) entry which is preliminary data.</text>
</comment>
<keyword evidence="2" id="KW-0378">Hydrolase</keyword>
<name>A0A369A9D3_9FLAO</name>
<dbReference type="Proteomes" id="UP000253517">
    <property type="component" value="Unassembled WGS sequence"/>
</dbReference>
<dbReference type="InterPro" id="IPR029070">
    <property type="entry name" value="Chitinase_insertion_sf"/>
</dbReference>
<dbReference type="AlphaFoldDB" id="A0A369A9D3"/>
<keyword evidence="3" id="KW-1185">Reference proteome</keyword>
<dbReference type="GO" id="GO:0005975">
    <property type="term" value="P:carbohydrate metabolic process"/>
    <property type="evidence" value="ECO:0007669"/>
    <property type="project" value="InterPro"/>
</dbReference>
<dbReference type="InterPro" id="IPR001223">
    <property type="entry name" value="Glyco_hydro18_cat"/>
</dbReference>
<dbReference type="InterPro" id="IPR017853">
    <property type="entry name" value="GH"/>
</dbReference>
<dbReference type="GO" id="GO:0016787">
    <property type="term" value="F:hydrolase activity"/>
    <property type="evidence" value="ECO:0007669"/>
    <property type="project" value="UniProtKB-KW"/>
</dbReference>
<proteinExistence type="predicted"/>
<dbReference type="Gene3D" id="3.20.20.80">
    <property type="entry name" value="Glycosidases"/>
    <property type="match status" value="1"/>
</dbReference>
<accession>A0A369A9D3</accession>
<dbReference type="Pfam" id="PF00704">
    <property type="entry name" value="Glyco_hydro_18"/>
    <property type="match status" value="1"/>
</dbReference>
<feature type="domain" description="GH18" evidence="1">
    <location>
        <begin position="35"/>
        <end position="348"/>
    </location>
</feature>
<dbReference type="PROSITE" id="PS51910">
    <property type="entry name" value="GH18_2"/>
    <property type="match status" value="1"/>
</dbReference>
<dbReference type="PANTHER" id="PTHR46066:SF2">
    <property type="entry name" value="CHITINASE DOMAIN-CONTAINING PROTEIN 1"/>
    <property type="match status" value="1"/>
</dbReference>
<dbReference type="SMART" id="SM00636">
    <property type="entry name" value="Glyco_18"/>
    <property type="match status" value="1"/>
</dbReference>
<evidence type="ECO:0000313" key="2">
    <source>
        <dbReference type="EMBL" id="RCX05018.1"/>
    </source>
</evidence>
<dbReference type="PANTHER" id="PTHR46066">
    <property type="entry name" value="CHITINASE DOMAIN-CONTAINING PROTEIN 1 FAMILY MEMBER"/>
    <property type="match status" value="1"/>
</dbReference>
<dbReference type="GO" id="GO:0008061">
    <property type="term" value="F:chitin binding"/>
    <property type="evidence" value="ECO:0007669"/>
    <property type="project" value="InterPro"/>
</dbReference>
<evidence type="ECO:0000313" key="3">
    <source>
        <dbReference type="Proteomes" id="UP000253517"/>
    </source>
</evidence>
<protein>
    <submittedName>
        <fullName evidence="2">Glycosyl hydrolase family 18 (Putative chitinase)</fullName>
    </submittedName>
</protein>
<organism evidence="2 3">
    <name type="scientific">Schleiferia thermophila</name>
    <dbReference type="NCBI Taxonomy" id="884107"/>
    <lineage>
        <taxon>Bacteria</taxon>
        <taxon>Pseudomonadati</taxon>
        <taxon>Bacteroidota</taxon>
        <taxon>Flavobacteriia</taxon>
        <taxon>Flavobacteriales</taxon>
        <taxon>Schleiferiaceae</taxon>
        <taxon>Schleiferia</taxon>
    </lineage>
</organism>
<gene>
    <name evidence="2" type="ORF">DES35_101297</name>
</gene>
<dbReference type="Gene3D" id="3.10.50.10">
    <property type="match status" value="1"/>
</dbReference>